<dbReference type="PROSITE" id="PS50110">
    <property type="entry name" value="RESPONSE_REGULATORY"/>
    <property type="match status" value="1"/>
</dbReference>
<dbReference type="Pfam" id="PF00072">
    <property type="entry name" value="Response_reg"/>
    <property type="match status" value="1"/>
</dbReference>
<organism evidence="21 22">
    <name type="scientific">Paucibacter sediminis</name>
    <dbReference type="NCBI Taxonomy" id="3019553"/>
    <lineage>
        <taxon>Bacteria</taxon>
        <taxon>Pseudomonadati</taxon>
        <taxon>Pseudomonadota</taxon>
        <taxon>Betaproteobacteria</taxon>
        <taxon>Burkholderiales</taxon>
        <taxon>Sphaerotilaceae</taxon>
        <taxon>Roseateles</taxon>
    </lineage>
</organism>
<feature type="modified residue" description="4-aspartylphosphate" evidence="15">
    <location>
        <position position="586"/>
    </location>
</feature>
<dbReference type="CDD" id="cd00130">
    <property type="entry name" value="PAS"/>
    <property type="match status" value="2"/>
</dbReference>
<evidence type="ECO:0000256" key="13">
    <source>
        <dbReference type="ARBA" id="ARBA00023136"/>
    </source>
</evidence>
<dbReference type="Pfam" id="PF02518">
    <property type="entry name" value="HATPase_c"/>
    <property type="match status" value="1"/>
</dbReference>
<feature type="domain" description="PAS" evidence="19">
    <location>
        <begin position="152"/>
        <end position="225"/>
    </location>
</feature>
<dbReference type="Gene3D" id="3.30.450.20">
    <property type="entry name" value="PAS domain"/>
    <property type="match status" value="2"/>
</dbReference>
<dbReference type="SMART" id="SM00091">
    <property type="entry name" value="PAS"/>
    <property type="match status" value="2"/>
</dbReference>
<dbReference type="SMART" id="SM00387">
    <property type="entry name" value="HATPase_c"/>
    <property type="match status" value="1"/>
</dbReference>
<dbReference type="SMART" id="SM00448">
    <property type="entry name" value="REC"/>
    <property type="match status" value="1"/>
</dbReference>
<accession>A0AA95SUC1</accession>
<dbReference type="PRINTS" id="PR00344">
    <property type="entry name" value="BCTRLSENSOR"/>
</dbReference>
<evidence type="ECO:0000256" key="8">
    <source>
        <dbReference type="ARBA" id="ARBA00022692"/>
    </source>
</evidence>
<evidence type="ECO:0000259" key="20">
    <source>
        <dbReference type="PROSITE" id="PS50894"/>
    </source>
</evidence>
<evidence type="ECO:0000256" key="5">
    <source>
        <dbReference type="ARBA" id="ARBA00022519"/>
    </source>
</evidence>
<dbReference type="EC" id="2.7.13.3" evidence="3"/>
<evidence type="ECO:0000256" key="11">
    <source>
        <dbReference type="ARBA" id="ARBA00022989"/>
    </source>
</evidence>
<keyword evidence="11" id="KW-1133">Transmembrane helix</keyword>
<dbReference type="KEGG" id="pais:PFX98_15535"/>
<protein>
    <recommendedName>
        <fullName evidence="3">histidine kinase</fullName>
        <ecNumber evidence="3">2.7.13.3</ecNumber>
    </recommendedName>
</protein>
<dbReference type="SUPFAM" id="SSF55785">
    <property type="entry name" value="PYP-like sensor domain (PAS domain)"/>
    <property type="match status" value="2"/>
</dbReference>
<sequence>MTRPEPIEWSPDEEPAGHAPALLRASPEIQAIADQLPLGVLVIETSVARILHLNREAERLLVLRRAQVLGHAASQHLDPALAELCQPARWRQLEGARQAGREDLRLQTAFGLRWLQVQRSLVSWAGARRPVGLISLQDASAKRQLERALQESDTRFREVTDSVRECLFVTTPNWDRLHFSSPLLLDTLGLTPSELRMGPQLFEQRVHPDDRALYARRLQAQAEGQPSDMVLRILHPAKGLRWVRLRTRLQPHAHGQSLVYGILADVSDEQARQAELQRARDLAEAASQAKSAFMANMSHEMRTPMNGIMGMTQLLLGTPLQDEQRGYAQAAYRSAETLLRQINNVLDFAQAESGQLALALDACSPRLLAETLLAQHQPAAHAKGLQLLLECGDGLPLEIQADALRLSQVLDKLLDNAIKFTARGEVRLRLEAGAEQLHFRVQDSGVGMAAEDLPRLFSAFTQGNASLARPHEGSGLGLSIAQGLVKLMGGQIEALSTPGLGSCITVSLPLAAPTAEIPAAAGSAQRTSGLTPFSGRSILVVEDNETNQEVIREMLLQLGCRVRLCADALSGLQALCEEQFDLVMMDIHMPGMDGMEALSWFRKGPTQQFKFLCPPSTKVVAVTANALDGDEQRLRQHGFDGYLPKPVRQSQLLDMLTLSIPDAASPTDANADRSPLEGRTMTSTPESTPGAPALLDSQALARLRELDPGGKNQLLQRVVQAFLKSLERLLPELAQARAGATLELGAVRHVAHTLKSSSASLGALELSRRCADIEAMVRNNQSEGLDSLLDGMQDEVERVRHALSELLTGPQ</sequence>
<keyword evidence="12" id="KW-0902">Two-component regulatory system</keyword>
<dbReference type="PROSITE" id="PS50109">
    <property type="entry name" value="HIS_KIN"/>
    <property type="match status" value="1"/>
</dbReference>
<evidence type="ECO:0000256" key="9">
    <source>
        <dbReference type="ARBA" id="ARBA00022777"/>
    </source>
</evidence>
<keyword evidence="13" id="KW-0472">Membrane</keyword>
<reference evidence="21" key="1">
    <citation type="submission" date="2023-01" db="EMBL/GenBank/DDBJ databases">
        <title>Whole genome sequence of Paucibacter sp. S2-9 isolated from pond sediment.</title>
        <authorList>
            <person name="Jung J.Y."/>
        </authorList>
    </citation>
    <scope>NUCLEOTIDE SEQUENCE</scope>
    <source>
        <strain evidence="21">S2-9</strain>
    </source>
</reference>
<evidence type="ECO:0000313" key="21">
    <source>
        <dbReference type="EMBL" id="WIT10324.1"/>
    </source>
</evidence>
<dbReference type="GO" id="GO:0005524">
    <property type="term" value="F:ATP binding"/>
    <property type="evidence" value="ECO:0007669"/>
    <property type="project" value="UniProtKB-KW"/>
</dbReference>
<evidence type="ECO:0000259" key="19">
    <source>
        <dbReference type="PROSITE" id="PS50112"/>
    </source>
</evidence>
<gene>
    <name evidence="21" type="ORF">PFX98_15535</name>
</gene>
<dbReference type="PANTHER" id="PTHR43047:SF78">
    <property type="entry name" value="SENSORY_REGULATORY PROTEIN RPFC"/>
    <property type="match status" value="1"/>
</dbReference>
<dbReference type="InterPro" id="IPR004358">
    <property type="entry name" value="Sig_transdc_His_kin-like_C"/>
</dbReference>
<feature type="domain" description="Response regulatory" evidence="18">
    <location>
        <begin position="537"/>
        <end position="660"/>
    </location>
</feature>
<dbReference type="InterPro" id="IPR035965">
    <property type="entry name" value="PAS-like_dom_sf"/>
</dbReference>
<dbReference type="SMART" id="SM00388">
    <property type="entry name" value="HisKA"/>
    <property type="match status" value="1"/>
</dbReference>
<dbReference type="SMART" id="SM00073">
    <property type="entry name" value="HPT"/>
    <property type="match status" value="1"/>
</dbReference>
<dbReference type="InterPro" id="IPR011006">
    <property type="entry name" value="CheY-like_superfamily"/>
</dbReference>
<dbReference type="PROSITE" id="PS50112">
    <property type="entry name" value="PAS"/>
    <property type="match status" value="1"/>
</dbReference>
<dbReference type="GO" id="GO:0005886">
    <property type="term" value="C:plasma membrane"/>
    <property type="evidence" value="ECO:0007669"/>
    <property type="project" value="UniProtKB-SubCell"/>
</dbReference>
<dbReference type="Proteomes" id="UP001177769">
    <property type="component" value="Chromosome"/>
</dbReference>
<keyword evidence="10 21" id="KW-0067">ATP-binding</keyword>
<evidence type="ECO:0000256" key="16">
    <source>
        <dbReference type="SAM" id="MobiDB-lite"/>
    </source>
</evidence>
<comment type="catalytic activity">
    <reaction evidence="1">
        <text>ATP + protein L-histidine = ADP + protein N-phospho-L-histidine.</text>
        <dbReference type="EC" id="2.7.13.3"/>
    </reaction>
</comment>
<evidence type="ECO:0000256" key="4">
    <source>
        <dbReference type="ARBA" id="ARBA00022475"/>
    </source>
</evidence>
<keyword evidence="8" id="KW-0812">Transmembrane</keyword>
<dbReference type="GO" id="GO:0000155">
    <property type="term" value="F:phosphorelay sensor kinase activity"/>
    <property type="evidence" value="ECO:0007669"/>
    <property type="project" value="InterPro"/>
</dbReference>
<dbReference type="InterPro" id="IPR013655">
    <property type="entry name" value="PAS_fold_3"/>
</dbReference>
<dbReference type="InterPro" id="IPR003594">
    <property type="entry name" value="HATPase_dom"/>
</dbReference>
<dbReference type="Pfam" id="PF01627">
    <property type="entry name" value="Hpt"/>
    <property type="match status" value="1"/>
</dbReference>
<dbReference type="CDD" id="cd16922">
    <property type="entry name" value="HATPase_EvgS-ArcB-TorS-like"/>
    <property type="match status" value="1"/>
</dbReference>
<dbReference type="SUPFAM" id="SSF55874">
    <property type="entry name" value="ATPase domain of HSP90 chaperone/DNA topoisomerase II/histidine kinase"/>
    <property type="match status" value="1"/>
</dbReference>
<evidence type="ECO:0000256" key="1">
    <source>
        <dbReference type="ARBA" id="ARBA00000085"/>
    </source>
</evidence>
<feature type="domain" description="HPt" evidence="20">
    <location>
        <begin position="711"/>
        <end position="806"/>
    </location>
</feature>
<evidence type="ECO:0000259" key="17">
    <source>
        <dbReference type="PROSITE" id="PS50109"/>
    </source>
</evidence>
<dbReference type="PROSITE" id="PS50894">
    <property type="entry name" value="HPT"/>
    <property type="match status" value="1"/>
</dbReference>
<dbReference type="Gene3D" id="3.40.50.2300">
    <property type="match status" value="1"/>
</dbReference>
<dbReference type="AlphaFoldDB" id="A0AA95SUC1"/>
<dbReference type="InterPro" id="IPR036641">
    <property type="entry name" value="HPT_dom_sf"/>
</dbReference>
<evidence type="ECO:0000256" key="2">
    <source>
        <dbReference type="ARBA" id="ARBA00004429"/>
    </source>
</evidence>
<keyword evidence="10 21" id="KW-0547">Nucleotide-binding</keyword>
<dbReference type="CDD" id="cd00082">
    <property type="entry name" value="HisKA"/>
    <property type="match status" value="1"/>
</dbReference>
<dbReference type="CDD" id="cd00088">
    <property type="entry name" value="HPT"/>
    <property type="match status" value="1"/>
</dbReference>
<keyword evidence="6 15" id="KW-0597">Phosphoprotein</keyword>
<evidence type="ECO:0000256" key="6">
    <source>
        <dbReference type="ARBA" id="ARBA00022553"/>
    </source>
</evidence>
<comment type="subcellular location">
    <subcellularLocation>
        <location evidence="2">Cell inner membrane</location>
        <topology evidence="2">Multi-pass membrane protein</topology>
    </subcellularLocation>
</comment>
<dbReference type="PANTHER" id="PTHR43047">
    <property type="entry name" value="TWO-COMPONENT HISTIDINE PROTEIN KINASE"/>
    <property type="match status" value="1"/>
</dbReference>
<keyword evidence="7" id="KW-0808">Transferase</keyword>
<keyword evidence="9" id="KW-0418">Kinase</keyword>
<dbReference type="SUPFAM" id="SSF47226">
    <property type="entry name" value="Histidine-containing phosphotransfer domain, HPT domain"/>
    <property type="match status" value="1"/>
</dbReference>
<dbReference type="InterPro" id="IPR008207">
    <property type="entry name" value="Sig_transdc_His_kin_Hpt_dom"/>
</dbReference>
<dbReference type="InterPro" id="IPR036097">
    <property type="entry name" value="HisK_dim/P_sf"/>
</dbReference>
<feature type="region of interest" description="Disordered" evidence="16">
    <location>
        <begin position="663"/>
        <end position="692"/>
    </location>
</feature>
<dbReference type="SUPFAM" id="SSF47384">
    <property type="entry name" value="Homodimeric domain of signal transducing histidine kinase"/>
    <property type="match status" value="1"/>
</dbReference>
<dbReference type="InterPro" id="IPR036890">
    <property type="entry name" value="HATPase_C_sf"/>
</dbReference>
<evidence type="ECO:0000256" key="7">
    <source>
        <dbReference type="ARBA" id="ARBA00022679"/>
    </source>
</evidence>
<dbReference type="Gene3D" id="3.30.565.10">
    <property type="entry name" value="Histidine kinase-like ATPase, C-terminal domain"/>
    <property type="match status" value="1"/>
</dbReference>
<keyword evidence="5" id="KW-0997">Cell inner membrane</keyword>
<evidence type="ECO:0000313" key="22">
    <source>
        <dbReference type="Proteomes" id="UP001177769"/>
    </source>
</evidence>
<dbReference type="Pfam" id="PF08447">
    <property type="entry name" value="PAS_3"/>
    <property type="match status" value="1"/>
</dbReference>
<dbReference type="Gene3D" id="1.20.120.160">
    <property type="entry name" value="HPT domain"/>
    <property type="match status" value="1"/>
</dbReference>
<dbReference type="InterPro" id="IPR003661">
    <property type="entry name" value="HisK_dim/P_dom"/>
</dbReference>
<dbReference type="NCBIfam" id="TIGR00229">
    <property type="entry name" value="sensory_box"/>
    <property type="match status" value="1"/>
</dbReference>
<dbReference type="RefSeq" id="WP_285231392.1">
    <property type="nucleotide sequence ID" value="NZ_CP116346.1"/>
</dbReference>
<feature type="modified residue" description="Phosphohistidine" evidence="14">
    <location>
        <position position="752"/>
    </location>
</feature>
<name>A0AA95SUC1_9BURK</name>
<feature type="domain" description="Histidine kinase" evidence="17">
    <location>
        <begin position="296"/>
        <end position="512"/>
    </location>
</feature>
<dbReference type="CDD" id="cd17546">
    <property type="entry name" value="REC_hyHK_CKI1_RcsC-like"/>
    <property type="match status" value="1"/>
</dbReference>
<evidence type="ECO:0000256" key="10">
    <source>
        <dbReference type="ARBA" id="ARBA00022840"/>
    </source>
</evidence>
<dbReference type="InterPro" id="IPR000014">
    <property type="entry name" value="PAS"/>
</dbReference>
<evidence type="ECO:0000256" key="14">
    <source>
        <dbReference type="PROSITE-ProRule" id="PRU00110"/>
    </source>
</evidence>
<dbReference type="EMBL" id="CP116346">
    <property type="protein sequence ID" value="WIT10324.1"/>
    <property type="molecule type" value="Genomic_DNA"/>
</dbReference>
<evidence type="ECO:0000259" key="18">
    <source>
        <dbReference type="PROSITE" id="PS50110"/>
    </source>
</evidence>
<dbReference type="InterPro" id="IPR005467">
    <property type="entry name" value="His_kinase_dom"/>
</dbReference>
<evidence type="ECO:0000256" key="12">
    <source>
        <dbReference type="ARBA" id="ARBA00023012"/>
    </source>
</evidence>
<proteinExistence type="predicted"/>
<evidence type="ECO:0000256" key="15">
    <source>
        <dbReference type="PROSITE-ProRule" id="PRU00169"/>
    </source>
</evidence>
<dbReference type="Gene3D" id="1.10.287.130">
    <property type="match status" value="1"/>
</dbReference>
<dbReference type="InterPro" id="IPR001789">
    <property type="entry name" value="Sig_transdc_resp-reg_receiver"/>
</dbReference>
<keyword evidence="4" id="KW-1003">Cell membrane</keyword>
<dbReference type="SUPFAM" id="SSF52172">
    <property type="entry name" value="CheY-like"/>
    <property type="match status" value="1"/>
</dbReference>
<keyword evidence="22" id="KW-1185">Reference proteome</keyword>
<dbReference type="Pfam" id="PF00512">
    <property type="entry name" value="HisKA"/>
    <property type="match status" value="1"/>
</dbReference>
<evidence type="ECO:0000256" key="3">
    <source>
        <dbReference type="ARBA" id="ARBA00012438"/>
    </source>
</evidence>